<reference evidence="3" key="1">
    <citation type="thesis" date="2020" institute="ProQuest LLC" country="789 East Eisenhower Parkway, Ann Arbor, MI, USA">
        <title>Comparative Genomics and Chromosome Evolution.</title>
        <authorList>
            <person name="Mudd A.B."/>
        </authorList>
    </citation>
    <scope>NUCLEOTIDE SEQUENCE</scope>
    <source>
        <strain evidence="3">1538</strain>
        <tissue evidence="3">Blood</tissue>
    </source>
</reference>
<sequence>MTSCSQVLWTDYMSIKVTCTKIHLNQSNPLPEYFGYLRSSHDSTLLVSPLVVAGIVIGLVLFLSCVTIIIGSLKKDGRERDWRLQNPSYDGISYAPSFGDLSSVCTGDISPALDFVSYLGLSVSYPDFPPRYDECVVQGTSGSYLPTDEPPPYSLEDPQQPPRELALNDNTEEILLRSYDNTDNDLTTASLSATDLQDVSLSRTTSKTSVHLPVIPMDIHKNMASPTTFVS</sequence>
<evidence type="ECO:0000256" key="2">
    <source>
        <dbReference type="SAM" id="Phobius"/>
    </source>
</evidence>
<keyword evidence="4" id="KW-1185">Reference proteome</keyword>
<feature type="region of interest" description="Disordered" evidence="1">
    <location>
        <begin position="140"/>
        <end position="160"/>
    </location>
</feature>
<dbReference type="PANTHER" id="PTHR36464:SF1">
    <property type="entry name" value="PROTEIN BEAN1"/>
    <property type="match status" value="1"/>
</dbReference>
<name>A0AAV2ZZV7_PYXAD</name>
<evidence type="ECO:0000313" key="3">
    <source>
        <dbReference type="EMBL" id="DBA16950.1"/>
    </source>
</evidence>
<evidence type="ECO:0000256" key="1">
    <source>
        <dbReference type="SAM" id="MobiDB-lite"/>
    </source>
</evidence>
<dbReference type="EMBL" id="DYDO01000010">
    <property type="protein sequence ID" value="DBA16949.1"/>
    <property type="molecule type" value="Genomic_DNA"/>
</dbReference>
<dbReference type="InterPro" id="IPR039352">
    <property type="entry name" value="BEAN1"/>
</dbReference>
<comment type="caution">
    <text evidence="3">The sequence shown here is derived from an EMBL/GenBank/DDBJ whole genome shotgun (WGS) entry which is preliminary data.</text>
</comment>
<feature type="transmembrane region" description="Helical" evidence="2">
    <location>
        <begin position="46"/>
        <end position="73"/>
    </location>
</feature>
<dbReference type="PANTHER" id="PTHR36464">
    <property type="entry name" value="PROTEIN BEAN1"/>
    <property type="match status" value="1"/>
</dbReference>
<protein>
    <submittedName>
        <fullName evidence="3">Uncharacterized protein</fullName>
    </submittedName>
</protein>
<gene>
    <name evidence="3" type="ORF">GDO54_002473</name>
</gene>
<dbReference type="Proteomes" id="UP001181693">
    <property type="component" value="Unassembled WGS sequence"/>
</dbReference>
<proteinExistence type="predicted"/>
<keyword evidence="2" id="KW-0472">Membrane</keyword>
<dbReference type="AlphaFoldDB" id="A0AAV2ZZV7"/>
<keyword evidence="2" id="KW-1133">Transmembrane helix</keyword>
<organism evidence="3 4">
    <name type="scientific">Pyxicephalus adspersus</name>
    <name type="common">African bullfrog</name>
    <dbReference type="NCBI Taxonomy" id="30357"/>
    <lineage>
        <taxon>Eukaryota</taxon>
        <taxon>Metazoa</taxon>
        <taxon>Chordata</taxon>
        <taxon>Craniata</taxon>
        <taxon>Vertebrata</taxon>
        <taxon>Euteleostomi</taxon>
        <taxon>Amphibia</taxon>
        <taxon>Batrachia</taxon>
        <taxon>Anura</taxon>
        <taxon>Neobatrachia</taxon>
        <taxon>Ranoidea</taxon>
        <taxon>Pyxicephalidae</taxon>
        <taxon>Pyxicephalinae</taxon>
        <taxon>Pyxicephalus</taxon>
    </lineage>
</organism>
<accession>A0AAV2ZZV7</accession>
<evidence type="ECO:0000313" key="4">
    <source>
        <dbReference type="Proteomes" id="UP001181693"/>
    </source>
</evidence>
<keyword evidence="2" id="KW-0812">Transmembrane</keyword>
<dbReference type="EMBL" id="DYDO01000010">
    <property type="protein sequence ID" value="DBA16950.1"/>
    <property type="molecule type" value="Genomic_DNA"/>
</dbReference>